<name>L7MFR6_RHIPC</name>
<feature type="non-terminal residue" evidence="1">
    <location>
        <position position="1"/>
    </location>
</feature>
<protein>
    <submittedName>
        <fullName evidence="1">Uncharacterized protein</fullName>
    </submittedName>
</protein>
<proteinExistence type="evidence at transcript level"/>
<reference evidence="1" key="1">
    <citation type="submission" date="2012-11" db="EMBL/GenBank/DDBJ databases">
        <authorList>
            <person name="Lucero-Rivera Y.E."/>
            <person name="Tovar-Ramirez D."/>
        </authorList>
    </citation>
    <scope>NUCLEOTIDE SEQUENCE</scope>
    <source>
        <tissue evidence="1">Salivary gland</tissue>
    </source>
</reference>
<accession>L7MFR6</accession>
<dbReference type="AlphaFoldDB" id="L7MFR6"/>
<sequence length="96" mass="10665">FGPVFPAFSIARLASFLSGRLNRAARKRASARVTLAVSNYPTMPIARTVTKCPLRNDSTSCELAKYAIRVLKETRACAKPRTLLMLLLLMMITNHI</sequence>
<dbReference type="EMBL" id="GACK01003000">
    <property type="protein sequence ID" value="JAA62034.1"/>
    <property type="molecule type" value="mRNA"/>
</dbReference>
<organism evidence="1">
    <name type="scientific">Rhipicephalus pulchellus</name>
    <name type="common">Yellow backed tick</name>
    <name type="synonym">Dermacentor pulchellus</name>
    <dbReference type="NCBI Taxonomy" id="72859"/>
    <lineage>
        <taxon>Eukaryota</taxon>
        <taxon>Metazoa</taxon>
        <taxon>Ecdysozoa</taxon>
        <taxon>Arthropoda</taxon>
        <taxon>Chelicerata</taxon>
        <taxon>Arachnida</taxon>
        <taxon>Acari</taxon>
        <taxon>Parasitiformes</taxon>
        <taxon>Ixodida</taxon>
        <taxon>Ixodoidea</taxon>
        <taxon>Ixodidae</taxon>
        <taxon>Rhipicephalinae</taxon>
        <taxon>Rhipicephalus</taxon>
        <taxon>Rhipicephalus</taxon>
    </lineage>
</organism>
<evidence type="ECO:0000313" key="1">
    <source>
        <dbReference type="EMBL" id="JAA62034.1"/>
    </source>
</evidence>
<reference evidence="1" key="2">
    <citation type="journal article" date="2015" name="J. Proteomics">
        <title>Sexual differences in the sialomes of the zebra tick, Rhipicephalus pulchellus.</title>
        <authorList>
            <person name="Tan A.W."/>
            <person name="Francischetti I.M."/>
            <person name="Slovak M."/>
            <person name="Kini R.M."/>
            <person name="Ribeiro J.M."/>
        </authorList>
    </citation>
    <scope>NUCLEOTIDE SEQUENCE</scope>
    <source>
        <tissue evidence="1">Salivary gland</tissue>
    </source>
</reference>